<proteinExistence type="predicted"/>
<dbReference type="PANTHER" id="PTHR46797:SF1">
    <property type="entry name" value="METHYLPHOSPHONATE SYNTHASE"/>
    <property type="match status" value="1"/>
</dbReference>
<protein>
    <submittedName>
        <fullName evidence="3">DNA-binding transcriptional regulator, XRE-family HTH domain</fullName>
    </submittedName>
</protein>
<dbReference type="RefSeq" id="WP_092485543.1">
    <property type="nucleotide sequence ID" value="NZ_FOYM01000025.1"/>
</dbReference>
<dbReference type="OrthoDB" id="428540at2"/>
<dbReference type="EMBL" id="FOYM01000025">
    <property type="protein sequence ID" value="SFR12355.1"/>
    <property type="molecule type" value="Genomic_DNA"/>
</dbReference>
<dbReference type="InterPro" id="IPR050807">
    <property type="entry name" value="TransReg_Diox_bact_type"/>
</dbReference>
<gene>
    <name evidence="3" type="ORF">SAMN05660706_12512</name>
</gene>
<keyword evidence="1 3" id="KW-0238">DNA-binding</keyword>
<dbReference type="InterPro" id="IPR010982">
    <property type="entry name" value="Lambda_DNA-bd_dom_sf"/>
</dbReference>
<dbReference type="SMART" id="SM00530">
    <property type="entry name" value="HTH_XRE"/>
    <property type="match status" value="1"/>
</dbReference>
<evidence type="ECO:0000313" key="3">
    <source>
        <dbReference type="EMBL" id="SFR12355.1"/>
    </source>
</evidence>
<dbReference type="GO" id="GO:0003677">
    <property type="term" value="F:DNA binding"/>
    <property type="evidence" value="ECO:0007669"/>
    <property type="project" value="UniProtKB-KW"/>
</dbReference>
<dbReference type="STRING" id="39060.SAMN05660706_12512"/>
<dbReference type="SUPFAM" id="SSF47413">
    <property type="entry name" value="lambda repressor-like DNA-binding domains"/>
    <property type="match status" value="1"/>
</dbReference>
<feature type="domain" description="HTH cro/C1-type" evidence="2">
    <location>
        <begin position="4"/>
        <end position="58"/>
    </location>
</feature>
<dbReference type="GO" id="GO:0003700">
    <property type="term" value="F:DNA-binding transcription factor activity"/>
    <property type="evidence" value="ECO:0007669"/>
    <property type="project" value="TreeGrafter"/>
</dbReference>
<dbReference type="PROSITE" id="PS50943">
    <property type="entry name" value="HTH_CROC1"/>
    <property type="match status" value="1"/>
</dbReference>
<dbReference type="AlphaFoldDB" id="A0A1I6E3P3"/>
<dbReference type="Pfam" id="PF01381">
    <property type="entry name" value="HTH_3"/>
    <property type="match status" value="1"/>
</dbReference>
<sequence>MYRIKSIRKKKGVTQEWLARQVGVTNIYLSKIENGHANPSISLLKKIAGVLGVKFTDLFDEDDNLQAGIC</sequence>
<dbReference type="PANTHER" id="PTHR46797">
    <property type="entry name" value="HTH-TYPE TRANSCRIPTIONAL REGULATOR"/>
    <property type="match status" value="1"/>
</dbReference>
<dbReference type="Gene3D" id="1.10.260.40">
    <property type="entry name" value="lambda repressor-like DNA-binding domains"/>
    <property type="match status" value="1"/>
</dbReference>
<dbReference type="InterPro" id="IPR001387">
    <property type="entry name" value="Cro/C1-type_HTH"/>
</dbReference>
<keyword evidence="4" id="KW-1185">Reference proteome</keyword>
<evidence type="ECO:0000259" key="2">
    <source>
        <dbReference type="PROSITE" id="PS50943"/>
    </source>
</evidence>
<evidence type="ECO:0000256" key="1">
    <source>
        <dbReference type="ARBA" id="ARBA00023125"/>
    </source>
</evidence>
<dbReference type="CDD" id="cd00093">
    <property type="entry name" value="HTH_XRE"/>
    <property type="match status" value="1"/>
</dbReference>
<organism evidence="3 4">
    <name type="scientific">Desulfoscipio geothermicus DSM 3669</name>
    <dbReference type="NCBI Taxonomy" id="1121426"/>
    <lineage>
        <taxon>Bacteria</taxon>
        <taxon>Bacillati</taxon>
        <taxon>Bacillota</taxon>
        <taxon>Clostridia</taxon>
        <taxon>Eubacteriales</taxon>
        <taxon>Desulfallaceae</taxon>
        <taxon>Desulfoscipio</taxon>
    </lineage>
</organism>
<dbReference type="GO" id="GO:0005829">
    <property type="term" value="C:cytosol"/>
    <property type="evidence" value="ECO:0007669"/>
    <property type="project" value="TreeGrafter"/>
</dbReference>
<accession>A0A1I6E3P3</accession>
<reference evidence="4" key="1">
    <citation type="submission" date="2016-10" db="EMBL/GenBank/DDBJ databases">
        <authorList>
            <person name="Varghese N."/>
            <person name="Submissions S."/>
        </authorList>
    </citation>
    <scope>NUCLEOTIDE SEQUENCE [LARGE SCALE GENOMIC DNA]</scope>
    <source>
        <strain evidence="4">DSM 3669</strain>
    </source>
</reference>
<name>A0A1I6E3P3_9FIRM</name>
<dbReference type="Proteomes" id="UP000199584">
    <property type="component" value="Unassembled WGS sequence"/>
</dbReference>
<evidence type="ECO:0000313" key="4">
    <source>
        <dbReference type="Proteomes" id="UP000199584"/>
    </source>
</evidence>